<dbReference type="InterPro" id="IPR043504">
    <property type="entry name" value="Peptidase_S1_PA_chymotrypsin"/>
</dbReference>
<dbReference type="Gene3D" id="2.40.10.10">
    <property type="entry name" value="Trypsin-like serine proteases"/>
    <property type="match status" value="1"/>
</dbReference>
<dbReference type="Pfam" id="PF00089">
    <property type="entry name" value="Trypsin"/>
    <property type="match status" value="1"/>
</dbReference>
<evidence type="ECO:0000256" key="5">
    <source>
        <dbReference type="ARBA" id="ARBA00022825"/>
    </source>
</evidence>
<keyword evidence="9" id="KW-0732">Signal</keyword>
<name>A0A9D4SEG3_DERFA</name>
<feature type="chain" id="PRO_5039505621" evidence="9">
    <location>
        <begin position="21"/>
        <end position="598"/>
    </location>
</feature>
<reference evidence="11" key="2">
    <citation type="journal article" date="2021" name="World Allergy Organ. J.">
        <title>Chromosome-level assembly of Dermatophagoides farinae genome and transcriptome reveals two novel allergens Der f 37 and Der f 39.</title>
        <authorList>
            <person name="Chen J."/>
            <person name="Cai Z."/>
            <person name="Fan D."/>
            <person name="Hu J."/>
            <person name="Hou Y."/>
            <person name="He Y."/>
            <person name="Zhang Z."/>
            <person name="Zhao Z."/>
            <person name="Gao P."/>
            <person name="Hu W."/>
            <person name="Sun J."/>
            <person name="Li J."/>
            <person name="Ji K."/>
        </authorList>
    </citation>
    <scope>NUCLEOTIDE SEQUENCE</scope>
    <source>
        <strain evidence="11">JKM2019</strain>
    </source>
</reference>
<feature type="region of interest" description="Disordered" evidence="8">
    <location>
        <begin position="151"/>
        <end position="171"/>
    </location>
</feature>
<accession>A0A9D4SEG3</accession>
<dbReference type="GO" id="GO:0004252">
    <property type="term" value="F:serine-type endopeptidase activity"/>
    <property type="evidence" value="ECO:0007669"/>
    <property type="project" value="InterPro"/>
</dbReference>
<dbReference type="GO" id="GO:0005615">
    <property type="term" value="C:extracellular space"/>
    <property type="evidence" value="ECO:0007669"/>
    <property type="project" value="TreeGrafter"/>
</dbReference>
<evidence type="ECO:0000313" key="11">
    <source>
        <dbReference type="EMBL" id="KAH7639052.1"/>
    </source>
</evidence>
<evidence type="ECO:0000256" key="9">
    <source>
        <dbReference type="SAM" id="SignalP"/>
    </source>
</evidence>
<dbReference type="PRINTS" id="PR00722">
    <property type="entry name" value="CHYMOTRYPSIN"/>
</dbReference>
<keyword evidence="2" id="KW-0964">Secreted</keyword>
<keyword evidence="5 7" id="KW-0720">Serine protease</keyword>
<dbReference type="PANTHER" id="PTHR24264:SF65">
    <property type="entry name" value="SRCR DOMAIN-CONTAINING PROTEIN"/>
    <property type="match status" value="1"/>
</dbReference>
<dbReference type="GO" id="GO:0006508">
    <property type="term" value="P:proteolysis"/>
    <property type="evidence" value="ECO:0007669"/>
    <property type="project" value="UniProtKB-KW"/>
</dbReference>
<evidence type="ECO:0000256" key="1">
    <source>
        <dbReference type="ARBA" id="ARBA00004613"/>
    </source>
</evidence>
<proteinExistence type="predicted"/>
<evidence type="ECO:0000259" key="10">
    <source>
        <dbReference type="PROSITE" id="PS50240"/>
    </source>
</evidence>
<evidence type="ECO:0000256" key="3">
    <source>
        <dbReference type="ARBA" id="ARBA00022670"/>
    </source>
</evidence>
<keyword evidence="6" id="KW-1015">Disulfide bond</keyword>
<evidence type="ECO:0000256" key="6">
    <source>
        <dbReference type="ARBA" id="ARBA00023157"/>
    </source>
</evidence>
<dbReference type="PROSITE" id="PS00135">
    <property type="entry name" value="TRYPSIN_SER"/>
    <property type="match status" value="1"/>
</dbReference>
<evidence type="ECO:0000256" key="4">
    <source>
        <dbReference type="ARBA" id="ARBA00022801"/>
    </source>
</evidence>
<evidence type="ECO:0000256" key="2">
    <source>
        <dbReference type="ARBA" id="ARBA00022525"/>
    </source>
</evidence>
<sequence length="598" mass="68214">MDILIIFINILAVFASICNCYDNNDDPSIINEYFNSESFDDESTSDYTTSSIFISSISTTKPEQESKSFWTSSLISLFESILQSFDKKTTNHLDPLLQKLEPGSNNIIQPQKPHTEIDSDSIKFSTISTTTDVDIISDYDEEDRKFFEYNLSNNENNSDEHSDNKTDNGNVTNMGECETINGTMGECRAPPVCMKREPKRSAFSLCSWSHHPLTGARLPVKLCCEKRQSSTTKDLTNEADVEKQWQKQLELGFGNNEQSSMGLFWNLAPHPMTLIQNSLIAHHHFQQQFLPQQHSMQRKCGQTMFHRNHRREKFMRYIYEIPDRRTVDLESDDQFYLFLNQTSKIRTHRTHSPRIVSGVSVANGEIPWIVSIYLRDTFTCGGSLISDRFVLTAAHCFTNAKLSDWFYIRYGSNVVHEGPAVPVKRVILHPGYKPPIIYHDIALLELTHPIQFSRYVQPICLATSRMYAHNMVGMKATVSGYGDSDFEGKQSDFLQAVDIKVIENQFCDKHYRRLAQADKKFRYGIGRTLICAGYEQGVKDACQGDSGGPLTLEIAGINYQVGIVSFGYRCAQPDFPGIYTAVSHYRQWIMNHLQQQTA</sequence>
<dbReference type="Proteomes" id="UP000828236">
    <property type="component" value="Unassembled WGS sequence"/>
</dbReference>
<dbReference type="EMBL" id="SDOV01000007">
    <property type="protein sequence ID" value="KAH7639052.1"/>
    <property type="molecule type" value="Genomic_DNA"/>
</dbReference>
<dbReference type="SMART" id="SM00020">
    <property type="entry name" value="Tryp_SPc"/>
    <property type="match status" value="1"/>
</dbReference>
<feature type="domain" description="Peptidase S1" evidence="10">
    <location>
        <begin position="355"/>
        <end position="594"/>
    </location>
</feature>
<comment type="subcellular location">
    <subcellularLocation>
        <location evidence="1">Secreted</location>
    </subcellularLocation>
</comment>
<dbReference type="InterPro" id="IPR033116">
    <property type="entry name" value="TRYPSIN_SER"/>
</dbReference>
<dbReference type="InterPro" id="IPR050127">
    <property type="entry name" value="Serine_Proteases_S1"/>
</dbReference>
<dbReference type="PANTHER" id="PTHR24264">
    <property type="entry name" value="TRYPSIN-RELATED"/>
    <property type="match status" value="1"/>
</dbReference>
<dbReference type="PROSITE" id="PS50240">
    <property type="entry name" value="TRYPSIN_DOM"/>
    <property type="match status" value="1"/>
</dbReference>
<dbReference type="InterPro" id="IPR018114">
    <property type="entry name" value="TRYPSIN_HIS"/>
</dbReference>
<dbReference type="InterPro" id="IPR001314">
    <property type="entry name" value="Peptidase_S1A"/>
</dbReference>
<dbReference type="InterPro" id="IPR001254">
    <property type="entry name" value="Trypsin_dom"/>
</dbReference>
<evidence type="ECO:0000256" key="8">
    <source>
        <dbReference type="SAM" id="MobiDB-lite"/>
    </source>
</evidence>
<dbReference type="OrthoDB" id="6485747at2759"/>
<dbReference type="InterPro" id="IPR009003">
    <property type="entry name" value="Peptidase_S1_PA"/>
</dbReference>
<dbReference type="SUPFAM" id="SSF50494">
    <property type="entry name" value="Trypsin-like serine proteases"/>
    <property type="match status" value="1"/>
</dbReference>
<reference evidence="11" key="1">
    <citation type="submission" date="2020-06" db="EMBL/GenBank/DDBJ databases">
        <authorList>
            <person name="Ji K."/>
            <person name="Li J."/>
        </authorList>
    </citation>
    <scope>NUCLEOTIDE SEQUENCE</scope>
    <source>
        <strain evidence="11">JKM2019</strain>
        <tissue evidence="11">Whole body</tissue>
    </source>
</reference>
<gene>
    <name evidence="11" type="ORF">HUG17_3085</name>
</gene>
<keyword evidence="4 7" id="KW-0378">Hydrolase</keyword>
<organism evidence="11">
    <name type="scientific">Dermatophagoides farinae</name>
    <name type="common">American house dust mite</name>
    <dbReference type="NCBI Taxonomy" id="6954"/>
    <lineage>
        <taxon>Eukaryota</taxon>
        <taxon>Metazoa</taxon>
        <taxon>Ecdysozoa</taxon>
        <taxon>Arthropoda</taxon>
        <taxon>Chelicerata</taxon>
        <taxon>Arachnida</taxon>
        <taxon>Acari</taxon>
        <taxon>Acariformes</taxon>
        <taxon>Sarcoptiformes</taxon>
        <taxon>Astigmata</taxon>
        <taxon>Psoroptidia</taxon>
        <taxon>Analgoidea</taxon>
        <taxon>Pyroglyphidae</taxon>
        <taxon>Dermatophagoidinae</taxon>
        <taxon>Dermatophagoides</taxon>
    </lineage>
</organism>
<dbReference type="FunFam" id="2.40.10.10:FF:000006">
    <property type="entry name" value="Serine proteinase stubble"/>
    <property type="match status" value="1"/>
</dbReference>
<comment type="caution">
    <text evidence="11">The sequence shown here is derived from an EMBL/GenBank/DDBJ whole genome shotgun (WGS) entry which is preliminary data.</text>
</comment>
<dbReference type="PROSITE" id="PS00134">
    <property type="entry name" value="TRYPSIN_HIS"/>
    <property type="match status" value="1"/>
</dbReference>
<protein>
    <submittedName>
        <fullName evidence="11">Group 3 mite allergen-like protein</fullName>
    </submittedName>
</protein>
<keyword evidence="3 7" id="KW-0645">Protease</keyword>
<dbReference type="CDD" id="cd00190">
    <property type="entry name" value="Tryp_SPc"/>
    <property type="match status" value="1"/>
</dbReference>
<evidence type="ECO:0000256" key="7">
    <source>
        <dbReference type="RuleBase" id="RU363034"/>
    </source>
</evidence>
<feature type="signal peptide" evidence="9">
    <location>
        <begin position="1"/>
        <end position="20"/>
    </location>
</feature>
<dbReference type="AlphaFoldDB" id="A0A9D4SEG3"/>